<dbReference type="UniPathway" id="UPA00996">
    <property type="reaction ID" value="UER00366"/>
</dbReference>
<evidence type="ECO:0000256" key="2">
    <source>
        <dbReference type="ARBA" id="ARBA00011066"/>
    </source>
</evidence>
<dbReference type="AlphaFoldDB" id="A0A2I1K0H6"/>
<evidence type="ECO:0000256" key="1">
    <source>
        <dbReference type="ARBA" id="ARBA00005118"/>
    </source>
</evidence>
<comment type="similarity">
    <text evidence="2 9">Belongs to the carbamate kinase family.</text>
</comment>
<accession>A0A2I1K0H6</accession>
<proteinExistence type="inferred from homology"/>
<dbReference type="GO" id="GO:0005829">
    <property type="term" value="C:cytosol"/>
    <property type="evidence" value="ECO:0007669"/>
    <property type="project" value="TreeGrafter"/>
</dbReference>
<dbReference type="PIRSF" id="PIRSF000723">
    <property type="entry name" value="Carbamate_kin"/>
    <property type="match status" value="1"/>
</dbReference>
<dbReference type="Pfam" id="PF00696">
    <property type="entry name" value="AA_kinase"/>
    <property type="match status" value="1"/>
</dbReference>
<keyword evidence="5 9" id="KW-0808">Transferase</keyword>
<dbReference type="EMBL" id="PKHE01000008">
    <property type="protein sequence ID" value="PKY89166.1"/>
    <property type="molecule type" value="Genomic_DNA"/>
</dbReference>
<evidence type="ECO:0000313" key="12">
    <source>
        <dbReference type="Proteomes" id="UP000234384"/>
    </source>
</evidence>
<dbReference type="NCBIfam" id="TIGR00746">
    <property type="entry name" value="arcC"/>
    <property type="match status" value="1"/>
</dbReference>
<dbReference type="GO" id="GO:0019546">
    <property type="term" value="P:L-arginine deiminase pathway"/>
    <property type="evidence" value="ECO:0007669"/>
    <property type="project" value="TreeGrafter"/>
</dbReference>
<dbReference type="PANTHER" id="PTHR30409:SF1">
    <property type="entry name" value="CARBAMATE KINASE-RELATED"/>
    <property type="match status" value="1"/>
</dbReference>
<feature type="domain" description="Aspartate/glutamate/uridylate kinase" evidence="10">
    <location>
        <begin position="2"/>
        <end position="282"/>
    </location>
</feature>
<evidence type="ECO:0000256" key="5">
    <source>
        <dbReference type="ARBA" id="ARBA00022679"/>
    </source>
</evidence>
<evidence type="ECO:0000313" key="11">
    <source>
        <dbReference type="EMBL" id="PKY89166.1"/>
    </source>
</evidence>
<dbReference type="InterPro" id="IPR003964">
    <property type="entry name" value="Carb_kinase"/>
</dbReference>
<evidence type="ECO:0000256" key="9">
    <source>
        <dbReference type="PIRNR" id="PIRNR000723"/>
    </source>
</evidence>
<dbReference type="OrthoDB" id="9766717at2"/>
<dbReference type="FunFam" id="3.40.1160.10:FF:000007">
    <property type="entry name" value="Carbamate kinase"/>
    <property type="match status" value="1"/>
</dbReference>
<evidence type="ECO:0000256" key="7">
    <source>
        <dbReference type="ARBA" id="ARBA00048467"/>
    </source>
</evidence>
<evidence type="ECO:0000256" key="6">
    <source>
        <dbReference type="ARBA" id="ARBA00022777"/>
    </source>
</evidence>
<dbReference type="GO" id="GO:0008804">
    <property type="term" value="F:carbamate kinase activity"/>
    <property type="evidence" value="ECO:0007669"/>
    <property type="project" value="UniProtKB-UniRule"/>
</dbReference>
<gene>
    <name evidence="11" type="primary">arcC</name>
    <name evidence="11" type="ORF">CYJ57_04290</name>
</gene>
<keyword evidence="4" id="KW-0056">Arginine metabolism</keyword>
<dbReference type="CDD" id="cd04235">
    <property type="entry name" value="AAK_CK"/>
    <property type="match status" value="1"/>
</dbReference>
<dbReference type="Proteomes" id="UP000234384">
    <property type="component" value="Unassembled WGS sequence"/>
</dbReference>
<organism evidence="11 12">
    <name type="scientific">Falseniella ignava</name>
    <dbReference type="NCBI Taxonomy" id="137730"/>
    <lineage>
        <taxon>Bacteria</taxon>
        <taxon>Bacillati</taxon>
        <taxon>Bacillota</taxon>
        <taxon>Bacilli</taxon>
        <taxon>Lactobacillales</taxon>
        <taxon>Aerococcaceae</taxon>
        <taxon>Falseniella</taxon>
    </lineage>
</organism>
<reference evidence="11 12" key="1">
    <citation type="submission" date="2017-12" db="EMBL/GenBank/DDBJ databases">
        <title>Phylogenetic diversity of female urinary microbiome.</title>
        <authorList>
            <person name="Thomas-White K."/>
            <person name="Wolfe A.J."/>
        </authorList>
    </citation>
    <scope>NUCLEOTIDE SEQUENCE [LARGE SCALE GENOMIC DNA]</scope>
    <source>
        <strain evidence="11 12">UMB0898</strain>
    </source>
</reference>
<dbReference type="Gene3D" id="3.40.1160.10">
    <property type="entry name" value="Acetylglutamate kinase-like"/>
    <property type="match status" value="1"/>
</dbReference>
<name>A0A2I1K0H6_9LACT</name>
<evidence type="ECO:0000256" key="8">
    <source>
        <dbReference type="NCBIfam" id="TIGR00746"/>
    </source>
</evidence>
<evidence type="ECO:0000256" key="3">
    <source>
        <dbReference type="ARBA" id="ARBA00013070"/>
    </source>
</evidence>
<dbReference type="NCBIfam" id="NF009007">
    <property type="entry name" value="PRK12352.1"/>
    <property type="match status" value="1"/>
</dbReference>
<dbReference type="InterPro" id="IPR001048">
    <property type="entry name" value="Asp/Glu/Uridylate_kinase"/>
</dbReference>
<dbReference type="PANTHER" id="PTHR30409">
    <property type="entry name" value="CARBAMATE KINASE"/>
    <property type="match status" value="1"/>
</dbReference>
<comment type="caution">
    <text evidence="11">The sequence shown here is derived from an EMBL/GenBank/DDBJ whole genome shotgun (WGS) entry which is preliminary data.</text>
</comment>
<dbReference type="RefSeq" id="WP_101954212.1">
    <property type="nucleotide sequence ID" value="NZ_PKHE01000008.1"/>
</dbReference>
<keyword evidence="6 9" id="KW-0418">Kinase</keyword>
<dbReference type="SUPFAM" id="SSF53633">
    <property type="entry name" value="Carbamate kinase-like"/>
    <property type="match status" value="1"/>
</dbReference>
<dbReference type="PRINTS" id="PR01469">
    <property type="entry name" value="CARBMTKINASE"/>
</dbReference>
<evidence type="ECO:0000256" key="4">
    <source>
        <dbReference type="ARBA" id="ARBA00022503"/>
    </source>
</evidence>
<comment type="catalytic activity">
    <reaction evidence="7">
        <text>hydrogencarbonate + NH4(+) + ATP = carbamoyl phosphate + ADP + H2O + H(+)</text>
        <dbReference type="Rhea" id="RHEA:10152"/>
        <dbReference type="ChEBI" id="CHEBI:15377"/>
        <dbReference type="ChEBI" id="CHEBI:15378"/>
        <dbReference type="ChEBI" id="CHEBI:17544"/>
        <dbReference type="ChEBI" id="CHEBI:28938"/>
        <dbReference type="ChEBI" id="CHEBI:30616"/>
        <dbReference type="ChEBI" id="CHEBI:58228"/>
        <dbReference type="ChEBI" id="CHEBI:456216"/>
        <dbReference type="EC" id="2.7.2.2"/>
    </reaction>
</comment>
<protein>
    <recommendedName>
        <fullName evidence="3 8">Carbamate kinase</fullName>
    </recommendedName>
</protein>
<dbReference type="InterPro" id="IPR036393">
    <property type="entry name" value="AceGlu_kinase-like_sf"/>
</dbReference>
<evidence type="ECO:0000259" key="10">
    <source>
        <dbReference type="Pfam" id="PF00696"/>
    </source>
</evidence>
<sequence>MKKIVLALGGNALGNTPEEQKEAVKITAKSIVDLVEQGNKVIVSHGNGPQVGMINLAMDIASKSEAQTAEMPFPECGAMSQGYIGYHLQNAIQNELLARKMDQTVASVVTQVLVNKDDPAFENPTKPIGSFYSKEAADEMIEKGFVFKEDAGRGYRRVVPSPKPVDIIEKEAVELLYNNGMIVIAAGGGGVPVISENGALEGVAAVIDKDFTSAKLAELVDADTLIILTAVEKVAIKFGQPDQEWLSELSIEQAEQYLADKEFAEGSMKPKIEAALGFVKAKEGGSALITSLEKAFDALAGKTGTWIK</sequence>
<comment type="pathway">
    <text evidence="1">Metabolic intermediate metabolism; carbamoyl phosphate degradation; CO(2) and NH(3) from carbamoyl phosphate: step 1/1.</text>
</comment>